<proteinExistence type="predicted"/>
<dbReference type="AlphaFoldDB" id="A0A212R524"/>
<name>A0A212R524_9CHLR</name>
<dbReference type="RefSeq" id="WP_088571452.1">
    <property type="nucleotide sequence ID" value="NZ_FYEK01000029.1"/>
</dbReference>
<gene>
    <name evidence="1" type="ORF">SAMN02746019_00010380</name>
</gene>
<sequence>MAVPRETILQELEGLPEDQLREVLEFILFLKFRREMERAWQHFAVAVKEARAITQERGITDEEVLAEIRAVRTKQ</sequence>
<organism evidence="1 2">
    <name type="scientific">Thermoflexus hugenholtzii JAD2</name>
    <dbReference type="NCBI Taxonomy" id="877466"/>
    <lineage>
        <taxon>Bacteria</taxon>
        <taxon>Bacillati</taxon>
        <taxon>Chloroflexota</taxon>
        <taxon>Thermoflexia</taxon>
        <taxon>Thermoflexales</taxon>
        <taxon>Thermoflexaceae</taxon>
        <taxon>Thermoflexus</taxon>
    </lineage>
</organism>
<dbReference type="Proteomes" id="UP000197025">
    <property type="component" value="Unassembled WGS sequence"/>
</dbReference>
<dbReference type="InParanoid" id="A0A212R524"/>
<protein>
    <recommendedName>
        <fullName evidence="3">DUF2281 domain-containing protein</fullName>
    </recommendedName>
</protein>
<dbReference type="EMBL" id="FYEK01000029">
    <property type="protein sequence ID" value="SNB67132.1"/>
    <property type="molecule type" value="Genomic_DNA"/>
</dbReference>
<keyword evidence="2" id="KW-1185">Reference proteome</keyword>
<accession>A0A212R524</accession>
<reference evidence="2" key="1">
    <citation type="submission" date="2017-06" db="EMBL/GenBank/DDBJ databases">
        <authorList>
            <person name="Varghese N."/>
            <person name="Submissions S."/>
        </authorList>
    </citation>
    <scope>NUCLEOTIDE SEQUENCE [LARGE SCALE GENOMIC DNA]</scope>
    <source>
        <strain evidence="2">JAD2</strain>
    </source>
</reference>
<evidence type="ECO:0008006" key="3">
    <source>
        <dbReference type="Google" id="ProtNLM"/>
    </source>
</evidence>
<evidence type="ECO:0000313" key="2">
    <source>
        <dbReference type="Proteomes" id="UP000197025"/>
    </source>
</evidence>
<dbReference type="OrthoDB" id="5572104at2"/>
<evidence type="ECO:0000313" key="1">
    <source>
        <dbReference type="EMBL" id="SNB67132.1"/>
    </source>
</evidence>